<evidence type="ECO:0000256" key="4">
    <source>
        <dbReference type="ARBA" id="ARBA00023172"/>
    </source>
</evidence>
<evidence type="ECO:0000256" key="1">
    <source>
        <dbReference type="ARBA" id="ARBA00003416"/>
    </source>
</evidence>
<comment type="function">
    <text evidence="1">Involved in DNA recombination.</text>
</comment>
<evidence type="ECO:0000256" key="3">
    <source>
        <dbReference type="ARBA" id="ARBA00023054"/>
    </source>
</evidence>
<dbReference type="GO" id="GO:0006310">
    <property type="term" value="P:DNA recombination"/>
    <property type="evidence" value="ECO:0007669"/>
    <property type="project" value="UniProtKB-KW"/>
</dbReference>
<keyword evidence="6" id="KW-0812">Transmembrane</keyword>
<comment type="caution">
    <text evidence="7">The sequence shown here is derived from an EMBL/GenBank/DDBJ whole genome shotgun (WGS) entry which is preliminary data.</text>
</comment>
<dbReference type="InterPro" id="IPR003798">
    <property type="entry name" value="DNA_recombination_RmuC"/>
</dbReference>
<feature type="transmembrane region" description="Helical" evidence="6">
    <location>
        <begin position="7"/>
        <end position="27"/>
    </location>
</feature>
<evidence type="ECO:0000256" key="6">
    <source>
        <dbReference type="SAM" id="Phobius"/>
    </source>
</evidence>
<dbReference type="AlphaFoldDB" id="A0A2U2BFR9"/>
<keyword evidence="6" id="KW-1133">Transmembrane helix</keyword>
<proteinExistence type="inferred from homology"/>
<dbReference type="STRING" id="511.UZ73_09660"/>
<keyword evidence="6" id="KW-0472">Membrane</keyword>
<protein>
    <submittedName>
        <fullName evidence="7">DNA recombination protein RmuC</fullName>
    </submittedName>
</protein>
<name>A0A2U2BFR9_ALCFA</name>
<reference evidence="7 8" key="1">
    <citation type="submission" date="2018-05" db="EMBL/GenBank/DDBJ databases">
        <title>Genome Sequence of an Efficient Indole-Degrading Bacterium, Alcaligenes sp.YBY.</title>
        <authorList>
            <person name="Yang B."/>
        </authorList>
    </citation>
    <scope>NUCLEOTIDE SEQUENCE [LARGE SCALE GENOMIC DNA]</scope>
    <source>
        <strain evidence="7 8">YBY</strain>
    </source>
</reference>
<keyword evidence="4" id="KW-0233">DNA recombination</keyword>
<keyword evidence="3 5" id="KW-0175">Coiled coil</keyword>
<dbReference type="PANTHER" id="PTHR30563:SF0">
    <property type="entry name" value="DNA RECOMBINATION PROTEIN RMUC"/>
    <property type="match status" value="1"/>
</dbReference>
<gene>
    <name evidence="7" type="ORF">DF183_18960</name>
</gene>
<feature type="coiled-coil region" evidence="5">
    <location>
        <begin position="36"/>
        <end position="116"/>
    </location>
</feature>
<evidence type="ECO:0000313" key="8">
    <source>
        <dbReference type="Proteomes" id="UP000245216"/>
    </source>
</evidence>
<reference evidence="7 8" key="2">
    <citation type="submission" date="2018-05" db="EMBL/GenBank/DDBJ databases">
        <authorList>
            <person name="Lanie J.A."/>
            <person name="Ng W.-L."/>
            <person name="Kazmierczak K.M."/>
            <person name="Andrzejewski T.M."/>
            <person name="Davidsen T.M."/>
            <person name="Wayne K.J."/>
            <person name="Tettelin H."/>
            <person name="Glass J.I."/>
            <person name="Rusch D."/>
            <person name="Podicherti R."/>
            <person name="Tsui H.-C.T."/>
            <person name="Winkler M.E."/>
        </authorList>
    </citation>
    <scope>NUCLEOTIDE SEQUENCE [LARGE SCALE GENOMIC DNA]</scope>
    <source>
        <strain evidence="7 8">YBY</strain>
    </source>
</reference>
<dbReference type="Pfam" id="PF02646">
    <property type="entry name" value="RmuC"/>
    <property type="match status" value="1"/>
</dbReference>
<accession>A0A2U2BFR9</accession>
<organism evidence="7 8">
    <name type="scientific">Alcaligenes faecalis</name>
    <dbReference type="NCBI Taxonomy" id="511"/>
    <lineage>
        <taxon>Bacteria</taxon>
        <taxon>Pseudomonadati</taxon>
        <taxon>Pseudomonadota</taxon>
        <taxon>Betaproteobacteria</taxon>
        <taxon>Burkholderiales</taxon>
        <taxon>Alcaligenaceae</taxon>
        <taxon>Alcaligenes</taxon>
    </lineage>
</organism>
<dbReference type="Proteomes" id="UP000245216">
    <property type="component" value="Unassembled WGS sequence"/>
</dbReference>
<evidence type="ECO:0000256" key="5">
    <source>
        <dbReference type="SAM" id="Coils"/>
    </source>
</evidence>
<evidence type="ECO:0000313" key="7">
    <source>
        <dbReference type="EMBL" id="PWE12842.1"/>
    </source>
</evidence>
<dbReference type="RefSeq" id="WP_109089896.1">
    <property type="nucleotide sequence ID" value="NZ_QEXO01000005.1"/>
</dbReference>
<evidence type="ECO:0000256" key="2">
    <source>
        <dbReference type="ARBA" id="ARBA00009840"/>
    </source>
</evidence>
<comment type="similarity">
    <text evidence="2">Belongs to the RmuC family.</text>
</comment>
<sequence length="455" mass="51581">MELDVRGLDVLIALVALALGLLIGLWLRARMSAPIEQALADRCARLEQDLAHAQEQTQDAQDRAVELDKELIRRDAQLQAQEMRNQAIQEDLEHSREQMRLQFESLAQQILEAKGQTLRQDSQRTLDEMLRPFREQLAGFQLRVNQVHDESVKGQTALSLELQRMQEMGLRMSAEAHSLAVALKGDKKTTGNWGETQLEKTLEVAGLVRGVHFDTQWQARDEQGRLRYPDFVVHLPQDKHLVLDCKVSLVDYDRAIRAQTDEERQQSLQAHVQALRNHIDDLASKDYSALAGLNSPGFVFMYVPIEAAYMQALQHHHGLFDYGLGKNVLMVSHTTLLPILRTVANIWMMVRSNEQAHELSQRAGDIYNQVSILAERLKKLGETLGQAGKHYNSTVTALAGQQGLYGKVSRFAELSARAKRTQPGIEPLHTDIEHERLDWVLPEEVEPVQDKEPDT</sequence>
<dbReference type="PANTHER" id="PTHR30563">
    <property type="entry name" value="DNA RECOMBINATION PROTEIN RMUC"/>
    <property type="match status" value="1"/>
</dbReference>
<dbReference type="EMBL" id="QEXO01000005">
    <property type="protein sequence ID" value="PWE12842.1"/>
    <property type="molecule type" value="Genomic_DNA"/>
</dbReference>